<feature type="domain" description="Solute-binding protein family 3/N-terminal" evidence="3">
    <location>
        <begin position="30"/>
        <end position="252"/>
    </location>
</feature>
<reference evidence="5 6" key="1">
    <citation type="submission" date="2019-10" db="EMBL/GenBank/DDBJ databases">
        <title>Alkalibaculum tamaniensis sp.nov., a new alkaliphilic acetogen, isolated on methoxylated aromatics from a mud volcano.</title>
        <authorList>
            <person name="Khomyakova M.A."/>
            <person name="Merkel A.Y."/>
            <person name="Bonch-Osmolovskaya E.A."/>
            <person name="Slobodkin A.I."/>
        </authorList>
    </citation>
    <scope>NUCLEOTIDE SEQUENCE [LARGE SCALE GENOMIC DNA]</scope>
    <source>
        <strain evidence="5 6">M08DMB</strain>
    </source>
</reference>
<evidence type="ECO:0000313" key="6">
    <source>
        <dbReference type="Proteomes" id="UP000440004"/>
    </source>
</evidence>
<dbReference type="SUPFAM" id="SSF53850">
    <property type="entry name" value="Periplasmic binding protein-like II"/>
    <property type="match status" value="1"/>
</dbReference>
<dbReference type="PROSITE" id="PS51257">
    <property type="entry name" value="PROKAR_LIPOPROTEIN"/>
    <property type="match status" value="1"/>
</dbReference>
<feature type="domain" description="Ionotropic glutamate receptor C-terminal" evidence="4">
    <location>
        <begin position="30"/>
        <end position="251"/>
    </location>
</feature>
<dbReference type="RefSeq" id="WP_152805079.1">
    <property type="nucleotide sequence ID" value="NZ_WHNX01000019.1"/>
</dbReference>
<proteinExistence type="predicted"/>
<evidence type="ECO:0000259" key="4">
    <source>
        <dbReference type="SMART" id="SM00079"/>
    </source>
</evidence>
<keyword evidence="6" id="KW-1185">Reference proteome</keyword>
<name>A0A6A7KBW2_9FIRM</name>
<organism evidence="5 6">
    <name type="scientific">Alkalibaculum sporogenes</name>
    <dbReference type="NCBI Taxonomy" id="2655001"/>
    <lineage>
        <taxon>Bacteria</taxon>
        <taxon>Bacillati</taxon>
        <taxon>Bacillota</taxon>
        <taxon>Clostridia</taxon>
        <taxon>Eubacteriales</taxon>
        <taxon>Eubacteriaceae</taxon>
        <taxon>Alkalibaculum</taxon>
    </lineage>
</organism>
<dbReference type="SMART" id="SM00062">
    <property type="entry name" value="PBPb"/>
    <property type="match status" value="1"/>
</dbReference>
<dbReference type="GO" id="GO:0016020">
    <property type="term" value="C:membrane"/>
    <property type="evidence" value="ECO:0007669"/>
    <property type="project" value="InterPro"/>
</dbReference>
<dbReference type="GO" id="GO:0015276">
    <property type="term" value="F:ligand-gated monoatomic ion channel activity"/>
    <property type="evidence" value="ECO:0007669"/>
    <property type="project" value="InterPro"/>
</dbReference>
<evidence type="ECO:0000256" key="1">
    <source>
        <dbReference type="ARBA" id="ARBA00022729"/>
    </source>
</evidence>
<dbReference type="Gene3D" id="3.40.190.10">
    <property type="entry name" value="Periplasmic binding protein-like II"/>
    <property type="match status" value="2"/>
</dbReference>
<dbReference type="Pfam" id="PF00497">
    <property type="entry name" value="SBP_bac_3"/>
    <property type="match status" value="1"/>
</dbReference>
<dbReference type="Proteomes" id="UP000440004">
    <property type="component" value="Unassembled WGS sequence"/>
</dbReference>
<sequence>MRRKQILVMALIIAVVMLAGCSGSSPDDTVYKIATDTTFAPFEFQDSSGNYVGIDIEILEAISEDQGFKYELNPLGFNAAVAALESNQSDAVIAGMSITEKRELVYDFSAPYYDSGVVMAVSASNEAIKKYEDLDGKKVAVKVGTEGATFAESIQDTYDFELVYFDESPFMYEDVITGNSVACFEDYPVMGYGISQGNGLKMVTEMEKGSSYGFAVLKDKNTELLEMFNTGLVNIKENGKYKEIIDKYISVE</sequence>
<keyword evidence="1 2" id="KW-0732">Signal</keyword>
<dbReference type="InterPro" id="IPR001638">
    <property type="entry name" value="Solute-binding_3/MltF_N"/>
</dbReference>
<feature type="chain" id="PRO_5038643245" evidence="2">
    <location>
        <begin position="20"/>
        <end position="252"/>
    </location>
</feature>
<dbReference type="CDD" id="cd13619">
    <property type="entry name" value="PBP2_GlnP"/>
    <property type="match status" value="1"/>
</dbReference>
<evidence type="ECO:0000313" key="5">
    <source>
        <dbReference type="EMBL" id="MPW26503.1"/>
    </source>
</evidence>
<evidence type="ECO:0000259" key="3">
    <source>
        <dbReference type="SMART" id="SM00062"/>
    </source>
</evidence>
<protein>
    <submittedName>
        <fullName evidence="5">Transporter substrate-binding domain-containing protein</fullName>
    </submittedName>
</protein>
<dbReference type="SMART" id="SM00079">
    <property type="entry name" value="PBPe"/>
    <property type="match status" value="1"/>
</dbReference>
<dbReference type="PANTHER" id="PTHR35936:SF38">
    <property type="entry name" value="GLUTAMINE-BINDING PERIPLASMIC PROTEIN"/>
    <property type="match status" value="1"/>
</dbReference>
<accession>A0A6A7KBW2</accession>
<dbReference type="AlphaFoldDB" id="A0A6A7KBW2"/>
<feature type="signal peptide" evidence="2">
    <location>
        <begin position="1"/>
        <end position="19"/>
    </location>
</feature>
<gene>
    <name evidence="5" type="ORF">GC105_11945</name>
</gene>
<evidence type="ECO:0000256" key="2">
    <source>
        <dbReference type="SAM" id="SignalP"/>
    </source>
</evidence>
<comment type="caution">
    <text evidence="5">The sequence shown here is derived from an EMBL/GenBank/DDBJ whole genome shotgun (WGS) entry which is preliminary data.</text>
</comment>
<dbReference type="PANTHER" id="PTHR35936">
    <property type="entry name" value="MEMBRANE-BOUND LYTIC MUREIN TRANSGLYCOSYLASE F"/>
    <property type="match status" value="1"/>
</dbReference>
<dbReference type="InterPro" id="IPR001320">
    <property type="entry name" value="Iontro_rcpt_C"/>
</dbReference>
<dbReference type="EMBL" id="WHNX01000019">
    <property type="protein sequence ID" value="MPW26503.1"/>
    <property type="molecule type" value="Genomic_DNA"/>
</dbReference>